<reference evidence="2" key="1">
    <citation type="submission" date="2020-09" db="EMBL/GenBank/DDBJ databases">
        <authorList>
            <person name="Kim M.K."/>
        </authorList>
    </citation>
    <scope>NUCLEOTIDE SEQUENCE</scope>
    <source>
        <strain evidence="2">BT704</strain>
    </source>
</reference>
<comment type="caution">
    <text evidence="2">The sequence shown here is derived from an EMBL/GenBank/DDBJ whole genome shotgun (WGS) entry which is preliminary data.</text>
</comment>
<accession>A0A927AZY2</accession>
<keyword evidence="1" id="KW-0732">Signal</keyword>
<feature type="signal peptide" evidence="1">
    <location>
        <begin position="1"/>
        <end position="19"/>
    </location>
</feature>
<protein>
    <recommendedName>
        <fullName evidence="4">BIG2 domain-containing protein</fullName>
    </recommendedName>
</protein>
<feature type="chain" id="PRO_5036805210" description="BIG2 domain-containing protein" evidence="1">
    <location>
        <begin position="20"/>
        <end position="133"/>
    </location>
</feature>
<proteinExistence type="predicted"/>
<dbReference type="Proteomes" id="UP000653797">
    <property type="component" value="Unassembled WGS sequence"/>
</dbReference>
<evidence type="ECO:0008006" key="4">
    <source>
        <dbReference type="Google" id="ProtNLM"/>
    </source>
</evidence>
<dbReference type="AlphaFoldDB" id="A0A927AZY2"/>
<evidence type="ECO:0000256" key="1">
    <source>
        <dbReference type="SAM" id="SignalP"/>
    </source>
</evidence>
<sequence>MKTIYSIALALLIGAGLNACTPKMTFTNSTIVPSASGNVTVKKDKNKNYVINVSVSNLADPQKLDPAKSTYLVWTESKSDPVQKLGKITPSGKALQGSLRATTTSEPTDVFITAEDNTDIQYPDGRIILTTKK</sequence>
<keyword evidence="3" id="KW-1185">Reference proteome</keyword>
<dbReference type="EMBL" id="JACXAA010000002">
    <property type="protein sequence ID" value="MBD2752878.1"/>
    <property type="molecule type" value="Genomic_DNA"/>
</dbReference>
<dbReference type="RefSeq" id="WP_191038492.1">
    <property type="nucleotide sequence ID" value="NZ_JACXAA010000002.1"/>
</dbReference>
<organism evidence="2 3">
    <name type="scientific">Spirosoma validum</name>
    <dbReference type="NCBI Taxonomy" id="2771355"/>
    <lineage>
        <taxon>Bacteria</taxon>
        <taxon>Pseudomonadati</taxon>
        <taxon>Bacteroidota</taxon>
        <taxon>Cytophagia</taxon>
        <taxon>Cytophagales</taxon>
        <taxon>Cytophagaceae</taxon>
        <taxon>Spirosoma</taxon>
    </lineage>
</organism>
<name>A0A927AZY2_9BACT</name>
<evidence type="ECO:0000313" key="3">
    <source>
        <dbReference type="Proteomes" id="UP000653797"/>
    </source>
</evidence>
<gene>
    <name evidence="2" type="ORF">IC230_08255</name>
</gene>
<evidence type="ECO:0000313" key="2">
    <source>
        <dbReference type="EMBL" id="MBD2752878.1"/>
    </source>
</evidence>